<reference evidence="2" key="1">
    <citation type="journal article" date="2023" name="Genome Biol. Evol.">
        <title>Long-read-based Genome Assembly of Drosophila gunungcola Reveals Fewer Chemosensory Genes in Flower-breeding Species.</title>
        <authorList>
            <person name="Negi A."/>
            <person name="Liao B.Y."/>
            <person name="Yeh S.D."/>
        </authorList>
    </citation>
    <scope>NUCLEOTIDE SEQUENCE</scope>
    <source>
        <strain evidence="2">Sukarami</strain>
    </source>
</reference>
<sequence>VLSWPSLIRTDNTCGVVKNTKPRNKELQNSQKKPKKKKNTSVSEQGQNKQSGKCEHLFADGDQSGDLPGKLFKPSLLISWGLIGQIVSWRKPSNAQW</sequence>
<organism evidence="2 3">
    <name type="scientific">Drosophila gunungcola</name>
    <name type="common">fruit fly</name>
    <dbReference type="NCBI Taxonomy" id="103775"/>
    <lineage>
        <taxon>Eukaryota</taxon>
        <taxon>Metazoa</taxon>
        <taxon>Ecdysozoa</taxon>
        <taxon>Arthropoda</taxon>
        <taxon>Hexapoda</taxon>
        <taxon>Insecta</taxon>
        <taxon>Pterygota</taxon>
        <taxon>Neoptera</taxon>
        <taxon>Endopterygota</taxon>
        <taxon>Diptera</taxon>
        <taxon>Brachycera</taxon>
        <taxon>Muscomorpha</taxon>
        <taxon>Ephydroidea</taxon>
        <taxon>Drosophilidae</taxon>
        <taxon>Drosophila</taxon>
        <taxon>Sophophora</taxon>
    </lineage>
</organism>
<evidence type="ECO:0000313" key="2">
    <source>
        <dbReference type="EMBL" id="KAI8034927.1"/>
    </source>
</evidence>
<feature type="non-terminal residue" evidence="2">
    <location>
        <position position="1"/>
    </location>
</feature>
<feature type="compositionally biased region" description="Polar residues" evidence="1">
    <location>
        <begin position="40"/>
        <end position="51"/>
    </location>
</feature>
<evidence type="ECO:0000256" key="1">
    <source>
        <dbReference type="SAM" id="MobiDB-lite"/>
    </source>
</evidence>
<proteinExistence type="predicted"/>
<accession>A0A9Q0BJY1</accession>
<dbReference type="AlphaFoldDB" id="A0A9Q0BJY1"/>
<evidence type="ECO:0000313" key="3">
    <source>
        <dbReference type="Proteomes" id="UP001059596"/>
    </source>
</evidence>
<protein>
    <submittedName>
        <fullName evidence="2">Uncharacterized protein</fullName>
    </submittedName>
</protein>
<keyword evidence="3" id="KW-1185">Reference proteome</keyword>
<dbReference type="Proteomes" id="UP001059596">
    <property type="component" value="Unassembled WGS sequence"/>
</dbReference>
<comment type="caution">
    <text evidence="2">The sequence shown here is derived from an EMBL/GenBank/DDBJ whole genome shotgun (WGS) entry which is preliminary data.</text>
</comment>
<name>A0A9Q0BJY1_9MUSC</name>
<feature type="region of interest" description="Disordered" evidence="1">
    <location>
        <begin position="14"/>
        <end position="64"/>
    </location>
</feature>
<gene>
    <name evidence="2" type="ORF">M5D96_012274</name>
</gene>
<dbReference type="EMBL" id="JAMKOV010000053">
    <property type="protein sequence ID" value="KAI8034927.1"/>
    <property type="molecule type" value="Genomic_DNA"/>
</dbReference>